<keyword evidence="4" id="KW-1185">Reference proteome</keyword>
<organism evidence="3 4">
    <name type="scientific">Dactylosporangium siamense</name>
    <dbReference type="NCBI Taxonomy" id="685454"/>
    <lineage>
        <taxon>Bacteria</taxon>
        <taxon>Bacillati</taxon>
        <taxon>Actinomycetota</taxon>
        <taxon>Actinomycetes</taxon>
        <taxon>Micromonosporales</taxon>
        <taxon>Micromonosporaceae</taxon>
        <taxon>Dactylosporangium</taxon>
    </lineage>
</organism>
<dbReference type="InterPro" id="IPR036890">
    <property type="entry name" value="HATPase_C_sf"/>
</dbReference>
<evidence type="ECO:0000259" key="2">
    <source>
        <dbReference type="SMART" id="SM00387"/>
    </source>
</evidence>
<dbReference type="SUPFAM" id="SSF55874">
    <property type="entry name" value="ATPase domain of HSP90 chaperone/DNA topoisomerase II/histidine kinase"/>
    <property type="match status" value="1"/>
</dbReference>
<sequence length="134" mass="14271">MTRDRLRSVSRDFSGDGLRRVRDLVDQAARVAGVSATNAHNLVIAVSELAANAVRHGGGSGRIVIEQTGDGVRIEVSDHGPGLPEHLSQELPAPDAVSGRGLWMARNLCRDLHISSTARGVTVRLFMPRAESAA</sequence>
<dbReference type="PANTHER" id="PTHR35526">
    <property type="entry name" value="ANTI-SIGMA-F FACTOR RSBW-RELATED"/>
    <property type="match status" value="1"/>
</dbReference>
<gene>
    <name evidence="3" type="ORF">Dsi01nite_077500</name>
</gene>
<dbReference type="InterPro" id="IPR050267">
    <property type="entry name" value="Anti-sigma-factor_SerPK"/>
</dbReference>
<evidence type="ECO:0000256" key="1">
    <source>
        <dbReference type="ARBA" id="ARBA00022527"/>
    </source>
</evidence>
<dbReference type="RefSeq" id="WP_203851379.1">
    <property type="nucleotide sequence ID" value="NZ_BAAAVW010000008.1"/>
</dbReference>
<keyword evidence="1" id="KW-0723">Serine/threonine-protein kinase</keyword>
<proteinExistence type="predicted"/>
<name>A0A919PT48_9ACTN</name>
<dbReference type="EMBL" id="BONQ01000125">
    <property type="protein sequence ID" value="GIG49709.1"/>
    <property type="molecule type" value="Genomic_DNA"/>
</dbReference>
<accession>A0A919PT48</accession>
<dbReference type="InterPro" id="IPR003594">
    <property type="entry name" value="HATPase_dom"/>
</dbReference>
<feature type="domain" description="Histidine kinase/HSP90-like ATPase" evidence="2">
    <location>
        <begin position="37"/>
        <end position="131"/>
    </location>
</feature>
<dbReference type="AlphaFoldDB" id="A0A919PT48"/>
<dbReference type="Gene3D" id="3.30.565.10">
    <property type="entry name" value="Histidine kinase-like ATPase, C-terminal domain"/>
    <property type="match status" value="1"/>
</dbReference>
<evidence type="ECO:0000313" key="3">
    <source>
        <dbReference type="EMBL" id="GIG49709.1"/>
    </source>
</evidence>
<keyword evidence="1" id="KW-0418">Kinase</keyword>
<dbReference type="GO" id="GO:0004674">
    <property type="term" value="F:protein serine/threonine kinase activity"/>
    <property type="evidence" value="ECO:0007669"/>
    <property type="project" value="UniProtKB-KW"/>
</dbReference>
<dbReference type="SMART" id="SM00387">
    <property type="entry name" value="HATPase_c"/>
    <property type="match status" value="1"/>
</dbReference>
<comment type="caution">
    <text evidence="3">The sequence shown here is derived from an EMBL/GenBank/DDBJ whole genome shotgun (WGS) entry which is preliminary data.</text>
</comment>
<reference evidence="3" key="1">
    <citation type="submission" date="2021-01" db="EMBL/GenBank/DDBJ databases">
        <title>Whole genome shotgun sequence of Dactylosporangium siamense NBRC 106093.</title>
        <authorList>
            <person name="Komaki H."/>
            <person name="Tamura T."/>
        </authorList>
    </citation>
    <scope>NUCLEOTIDE SEQUENCE</scope>
    <source>
        <strain evidence="3">NBRC 106093</strain>
    </source>
</reference>
<dbReference type="Proteomes" id="UP000660611">
    <property type="component" value="Unassembled WGS sequence"/>
</dbReference>
<protein>
    <recommendedName>
        <fullName evidence="2">Histidine kinase/HSP90-like ATPase domain-containing protein</fullName>
    </recommendedName>
</protein>
<dbReference type="PANTHER" id="PTHR35526:SF3">
    <property type="entry name" value="ANTI-SIGMA-F FACTOR RSBW"/>
    <property type="match status" value="1"/>
</dbReference>
<keyword evidence="1" id="KW-0808">Transferase</keyword>
<dbReference type="Pfam" id="PF13581">
    <property type="entry name" value="HATPase_c_2"/>
    <property type="match status" value="1"/>
</dbReference>
<dbReference type="CDD" id="cd16936">
    <property type="entry name" value="HATPase_RsbW-like"/>
    <property type="match status" value="1"/>
</dbReference>
<evidence type="ECO:0000313" key="4">
    <source>
        <dbReference type="Proteomes" id="UP000660611"/>
    </source>
</evidence>